<comment type="caution">
    <text evidence="1">The sequence shown here is derived from an EMBL/GenBank/DDBJ whole genome shotgun (WGS) entry which is preliminary data.</text>
</comment>
<dbReference type="AlphaFoldDB" id="A0A7Y0SLK2"/>
<accession>A0A7Y0SLK2</accession>
<dbReference type="Proteomes" id="UP000518904">
    <property type="component" value="Unassembled WGS sequence"/>
</dbReference>
<proteinExistence type="predicted"/>
<dbReference type="EMBL" id="JABCLB010002223">
    <property type="protein sequence ID" value="NMU85427.1"/>
    <property type="molecule type" value="Genomic_DNA"/>
</dbReference>
<name>A0A7Y0SLK2_VIBPH</name>
<dbReference type="RefSeq" id="WP_141180075.1">
    <property type="nucleotide sequence ID" value="NZ_CP041202.1"/>
</dbReference>
<organism evidence="1 2">
    <name type="scientific">Vibrio parahaemolyticus</name>
    <dbReference type="NCBI Taxonomy" id="670"/>
    <lineage>
        <taxon>Bacteria</taxon>
        <taxon>Pseudomonadati</taxon>
        <taxon>Pseudomonadota</taxon>
        <taxon>Gammaproteobacteria</taxon>
        <taxon>Vibrionales</taxon>
        <taxon>Vibrionaceae</taxon>
        <taxon>Vibrio</taxon>
    </lineage>
</organism>
<evidence type="ECO:0000313" key="1">
    <source>
        <dbReference type="EMBL" id="NMU85427.1"/>
    </source>
</evidence>
<gene>
    <name evidence="1" type="ORF">HKB16_21500</name>
</gene>
<protein>
    <submittedName>
        <fullName evidence="1">Uncharacterized protein</fullName>
    </submittedName>
</protein>
<evidence type="ECO:0000313" key="2">
    <source>
        <dbReference type="Proteomes" id="UP000518904"/>
    </source>
</evidence>
<sequence length="94" mass="10755">MTQVERWQKIEAELMAAYALLPETTIESDNGDRKIEFFDYIAANELLLAMEELDGVIEDNPIPSKQFWNHLIQAANMMGHSHADRYKSIRSAAT</sequence>
<reference evidence="1 2" key="1">
    <citation type="submission" date="2020-04" db="EMBL/GenBank/DDBJ databases">
        <title>Whole-genome sequencing of Vibrio spp. from China reveals different genetic environments of blaCTX-M-14 among diverse lineages.</title>
        <authorList>
            <person name="Zheng Z."/>
            <person name="Ye L."/>
            <person name="Chen S."/>
        </authorList>
    </citation>
    <scope>NUCLEOTIDE SEQUENCE [LARGE SCALE GENOMIC DNA]</scope>
    <source>
        <strain evidence="1 2">Vb0551</strain>
    </source>
</reference>